<dbReference type="EMBL" id="LAZR01000288">
    <property type="protein sequence ID" value="KKN76847.1"/>
    <property type="molecule type" value="Genomic_DNA"/>
</dbReference>
<keyword evidence="6 7" id="KW-0472">Membrane</keyword>
<feature type="domain" description="Mechanosensitive ion channel MscS" evidence="8">
    <location>
        <begin position="113"/>
        <end position="173"/>
    </location>
</feature>
<reference evidence="10" key="1">
    <citation type="journal article" date="2015" name="Nature">
        <title>Complex archaea that bridge the gap between prokaryotes and eukaryotes.</title>
        <authorList>
            <person name="Spang A."/>
            <person name="Saw J.H."/>
            <person name="Jorgensen S.L."/>
            <person name="Zaremba-Niedzwiedzka K."/>
            <person name="Martijn J."/>
            <person name="Lind A.E."/>
            <person name="van Eijk R."/>
            <person name="Schleper C."/>
            <person name="Guy L."/>
            <person name="Ettema T.J."/>
        </authorList>
    </citation>
    <scope>NUCLEOTIDE SEQUENCE</scope>
</reference>
<dbReference type="Gene3D" id="3.30.70.100">
    <property type="match status" value="1"/>
</dbReference>
<dbReference type="PANTHER" id="PTHR30221">
    <property type="entry name" value="SMALL-CONDUCTANCE MECHANOSENSITIVE CHANNEL"/>
    <property type="match status" value="1"/>
</dbReference>
<dbReference type="AlphaFoldDB" id="A0A0F9TPH0"/>
<organism evidence="10">
    <name type="scientific">marine sediment metagenome</name>
    <dbReference type="NCBI Taxonomy" id="412755"/>
    <lineage>
        <taxon>unclassified sequences</taxon>
        <taxon>metagenomes</taxon>
        <taxon>ecological metagenomes</taxon>
    </lineage>
</organism>
<comment type="caution">
    <text evidence="10">The sequence shown here is derived from an EMBL/GenBank/DDBJ whole genome shotgun (WGS) entry which is preliminary data.</text>
</comment>
<evidence type="ECO:0000256" key="5">
    <source>
        <dbReference type="ARBA" id="ARBA00022989"/>
    </source>
</evidence>
<proteinExistence type="inferred from homology"/>
<evidence type="ECO:0000256" key="3">
    <source>
        <dbReference type="ARBA" id="ARBA00022475"/>
    </source>
</evidence>
<evidence type="ECO:0000256" key="1">
    <source>
        <dbReference type="ARBA" id="ARBA00004651"/>
    </source>
</evidence>
<evidence type="ECO:0000313" key="10">
    <source>
        <dbReference type="EMBL" id="KKN76847.1"/>
    </source>
</evidence>
<dbReference type="Pfam" id="PF00924">
    <property type="entry name" value="MS_channel_2nd"/>
    <property type="match status" value="1"/>
</dbReference>
<dbReference type="Gene3D" id="2.30.30.60">
    <property type="match status" value="1"/>
</dbReference>
<dbReference type="InterPro" id="IPR049278">
    <property type="entry name" value="MS_channel_C"/>
</dbReference>
<dbReference type="InterPro" id="IPR006685">
    <property type="entry name" value="MscS_channel_2nd"/>
</dbReference>
<dbReference type="SUPFAM" id="SSF50182">
    <property type="entry name" value="Sm-like ribonucleoproteins"/>
    <property type="match status" value="1"/>
</dbReference>
<feature type="transmembrane region" description="Helical" evidence="7">
    <location>
        <begin position="70"/>
        <end position="91"/>
    </location>
</feature>
<sequence>MEFDINPIAILKDQLQGALTSTIESAPQLIAALAFLFLTWLIKVIVVKVFTKASTRSGLRPSLQEALRKIIVIGIWSIGILIAAMIAMPGLTPTKLLAGLGVGSIAIGLAFKDTFENLLAGLLLLMREPMRIDDYIECEDVEGQVKHISIRDTYIRRTDGVLTIVPNGYLYSNPLRILTEQSSRRITIQCGVGYSENVDESREVIRKAVESVKTVNKDKPVQVFAQGFGASSIDFEVTWWTQSRPVDIRESRDQVVAAVKHALDKAGIEIPFPQRTLTFSGPLPFAGKDEKES</sequence>
<evidence type="ECO:0000256" key="7">
    <source>
        <dbReference type="SAM" id="Phobius"/>
    </source>
</evidence>
<dbReference type="InterPro" id="IPR011014">
    <property type="entry name" value="MscS_channel_TM-2"/>
</dbReference>
<feature type="transmembrane region" description="Helical" evidence="7">
    <location>
        <begin position="29"/>
        <end position="50"/>
    </location>
</feature>
<dbReference type="InterPro" id="IPR045275">
    <property type="entry name" value="MscS_archaea/bacteria_type"/>
</dbReference>
<accession>A0A0F9TPH0</accession>
<keyword evidence="5 7" id="KW-1133">Transmembrane helix</keyword>
<dbReference type="PANTHER" id="PTHR30221:SF1">
    <property type="entry name" value="SMALL-CONDUCTANCE MECHANOSENSITIVE CHANNEL"/>
    <property type="match status" value="1"/>
</dbReference>
<evidence type="ECO:0000259" key="8">
    <source>
        <dbReference type="Pfam" id="PF00924"/>
    </source>
</evidence>
<evidence type="ECO:0000256" key="2">
    <source>
        <dbReference type="ARBA" id="ARBA00008017"/>
    </source>
</evidence>
<feature type="domain" description="Mechanosensitive ion channel MscS C-terminal" evidence="9">
    <location>
        <begin position="186"/>
        <end position="270"/>
    </location>
</feature>
<evidence type="ECO:0000256" key="6">
    <source>
        <dbReference type="ARBA" id="ARBA00023136"/>
    </source>
</evidence>
<comment type="similarity">
    <text evidence="2">Belongs to the MscS (TC 1.A.23) family.</text>
</comment>
<evidence type="ECO:0000256" key="4">
    <source>
        <dbReference type="ARBA" id="ARBA00022692"/>
    </source>
</evidence>
<protein>
    <submittedName>
        <fullName evidence="10">Uncharacterized protein</fullName>
    </submittedName>
</protein>
<dbReference type="Gene3D" id="1.10.287.1260">
    <property type="match status" value="1"/>
</dbReference>
<name>A0A0F9TPH0_9ZZZZ</name>
<gene>
    <name evidence="10" type="ORF">LCGC14_0366320</name>
</gene>
<dbReference type="InterPro" id="IPR011066">
    <property type="entry name" value="MscS_channel_C_sf"/>
</dbReference>
<dbReference type="GO" id="GO:0005886">
    <property type="term" value="C:plasma membrane"/>
    <property type="evidence" value="ECO:0007669"/>
    <property type="project" value="UniProtKB-SubCell"/>
</dbReference>
<dbReference type="InterPro" id="IPR023408">
    <property type="entry name" value="MscS_beta-dom_sf"/>
</dbReference>
<dbReference type="SUPFAM" id="SSF82689">
    <property type="entry name" value="Mechanosensitive channel protein MscS (YggB), C-terminal domain"/>
    <property type="match status" value="1"/>
</dbReference>
<dbReference type="InterPro" id="IPR010920">
    <property type="entry name" value="LSM_dom_sf"/>
</dbReference>
<comment type="subcellular location">
    <subcellularLocation>
        <location evidence="1">Cell membrane</location>
        <topology evidence="1">Multi-pass membrane protein</topology>
    </subcellularLocation>
</comment>
<keyword evidence="4 7" id="KW-0812">Transmembrane</keyword>
<dbReference type="GO" id="GO:0008381">
    <property type="term" value="F:mechanosensitive monoatomic ion channel activity"/>
    <property type="evidence" value="ECO:0007669"/>
    <property type="project" value="InterPro"/>
</dbReference>
<dbReference type="SUPFAM" id="SSF82861">
    <property type="entry name" value="Mechanosensitive channel protein MscS (YggB), transmembrane region"/>
    <property type="match status" value="1"/>
</dbReference>
<keyword evidence="3" id="KW-1003">Cell membrane</keyword>
<evidence type="ECO:0000259" key="9">
    <source>
        <dbReference type="Pfam" id="PF21082"/>
    </source>
</evidence>
<dbReference type="Pfam" id="PF21082">
    <property type="entry name" value="MS_channel_3rd"/>
    <property type="match status" value="1"/>
</dbReference>